<dbReference type="RefSeq" id="WP_209148064.1">
    <property type="nucleotide sequence ID" value="NZ_JAGHKP010000004.1"/>
</dbReference>
<dbReference type="InterPro" id="IPR028082">
    <property type="entry name" value="Peripla_BP_I"/>
</dbReference>
<keyword evidence="3" id="KW-0804">Transcription</keyword>
<sequence length="346" mass="38577">MKDMKGQEMKRLSLKDVAKMAGVAPSTVSFVLNGKARQMRISDELAEKVMAVVNKTGYQPHSVAVNLRTGQSKTLGLIVESISGSFFAALARVIETEADRFGYNIVYCSTENNAQKGSDLIRMLSRQQVDGYLITPAAGMEKDIQQLLAHKRPVVLMDSYFPELAVPYVLIDNMGGVKQGMEHLLDKGYKKIGFVTVDMELVQVQDRLEGYKETLRNNRIAVKNKQILKIAYNSPREESIRSMQQFIRENKGMDAIFFSTNYLGILGLESIAGLGMKIPDDIAMICFDDHDIFRLYPPGITVVQQPIEEIAKTAMGLLMSQLDKGQRATKKTQVQVPGKFVKRGSV</sequence>
<dbReference type="PANTHER" id="PTHR30146">
    <property type="entry name" value="LACI-RELATED TRANSCRIPTIONAL REPRESSOR"/>
    <property type="match status" value="1"/>
</dbReference>
<accession>A0ABS3YJU5</accession>
<dbReference type="Gene3D" id="1.10.260.40">
    <property type="entry name" value="lambda repressor-like DNA-binding domains"/>
    <property type="match status" value="1"/>
</dbReference>
<evidence type="ECO:0000256" key="2">
    <source>
        <dbReference type="ARBA" id="ARBA00023125"/>
    </source>
</evidence>
<dbReference type="InterPro" id="IPR010982">
    <property type="entry name" value="Lambda_DNA-bd_dom_sf"/>
</dbReference>
<dbReference type="CDD" id="cd01392">
    <property type="entry name" value="HTH_LacI"/>
    <property type="match status" value="1"/>
</dbReference>
<dbReference type="SMART" id="SM00354">
    <property type="entry name" value="HTH_LACI"/>
    <property type="match status" value="1"/>
</dbReference>
<dbReference type="EMBL" id="JAGHKP010000004">
    <property type="protein sequence ID" value="MBO9154953.1"/>
    <property type="molecule type" value="Genomic_DNA"/>
</dbReference>
<dbReference type="Proteomes" id="UP000679126">
    <property type="component" value="Unassembled WGS sequence"/>
</dbReference>
<evidence type="ECO:0000313" key="5">
    <source>
        <dbReference type="EMBL" id="MBO9154953.1"/>
    </source>
</evidence>
<dbReference type="Pfam" id="PF13377">
    <property type="entry name" value="Peripla_BP_3"/>
    <property type="match status" value="1"/>
</dbReference>
<name>A0ABS3YJU5_9BACT</name>
<reference evidence="6" key="1">
    <citation type="submission" date="2021-03" db="EMBL/GenBank/DDBJ databases">
        <title>Assistant Professor.</title>
        <authorList>
            <person name="Huq M.A."/>
        </authorList>
    </citation>
    <scope>NUCLEOTIDE SEQUENCE [LARGE SCALE GENOMIC DNA]</scope>
    <source>
        <strain evidence="6">MAH-28</strain>
    </source>
</reference>
<feature type="domain" description="HTH lacI-type" evidence="4">
    <location>
        <begin position="12"/>
        <end position="69"/>
    </location>
</feature>
<dbReference type="InterPro" id="IPR046335">
    <property type="entry name" value="LacI/GalR-like_sensor"/>
</dbReference>
<dbReference type="CDD" id="cd19977">
    <property type="entry name" value="PBP1_EndR-like"/>
    <property type="match status" value="1"/>
</dbReference>
<evidence type="ECO:0000259" key="4">
    <source>
        <dbReference type="PROSITE" id="PS50932"/>
    </source>
</evidence>
<dbReference type="SUPFAM" id="SSF47413">
    <property type="entry name" value="lambda repressor-like DNA-binding domains"/>
    <property type="match status" value="1"/>
</dbReference>
<comment type="caution">
    <text evidence="5">The sequence shown here is derived from an EMBL/GenBank/DDBJ whole genome shotgun (WGS) entry which is preliminary data.</text>
</comment>
<proteinExistence type="predicted"/>
<dbReference type="Pfam" id="PF00356">
    <property type="entry name" value="LacI"/>
    <property type="match status" value="1"/>
</dbReference>
<keyword evidence="6" id="KW-1185">Reference proteome</keyword>
<evidence type="ECO:0000313" key="6">
    <source>
        <dbReference type="Proteomes" id="UP000679126"/>
    </source>
</evidence>
<dbReference type="Gene3D" id="3.40.50.2300">
    <property type="match status" value="2"/>
</dbReference>
<dbReference type="PANTHER" id="PTHR30146:SF109">
    <property type="entry name" value="HTH-TYPE TRANSCRIPTIONAL REGULATOR GALS"/>
    <property type="match status" value="1"/>
</dbReference>
<evidence type="ECO:0000256" key="1">
    <source>
        <dbReference type="ARBA" id="ARBA00023015"/>
    </source>
</evidence>
<gene>
    <name evidence="5" type="ORF">J7I43_22175</name>
</gene>
<protein>
    <submittedName>
        <fullName evidence="5">Substrate-binding domain-containing protein</fullName>
    </submittedName>
</protein>
<dbReference type="PROSITE" id="PS50932">
    <property type="entry name" value="HTH_LACI_2"/>
    <property type="match status" value="1"/>
</dbReference>
<keyword evidence="1" id="KW-0805">Transcription regulation</keyword>
<keyword evidence="2" id="KW-0238">DNA-binding</keyword>
<evidence type="ECO:0000256" key="3">
    <source>
        <dbReference type="ARBA" id="ARBA00023163"/>
    </source>
</evidence>
<organism evidence="5 6">
    <name type="scientific">Chitinophaga chungangae</name>
    <dbReference type="NCBI Taxonomy" id="2821488"/>
    <lineage>
        <taxon>Bacteria</taxon>
        <taxon>Pseudomonadati</taxon>
        <taxon>Bacteroidota</taxon>
        <taxon>Chitinophagia</taxon>
        <taxon>Chitinophagales</taxon>
        <taxon>Chitinophagaceae</taxon>
        <taxon>Chitinophaga</taxon>
    </lineage>
</organism>
<dbReference type="InterPro" id="IPR000843">
    <property type="entry name" value="HTH_LacI"/>
</dbReference>
<dbReference type="SUPFAM" id="SSF53822">
    <property type="entry name" value="Periplasmic binding protein-like I"/>
    <property type="match status" value="1"/>
</dbReference>